<organism evidence="1">
    <name type="scientific">Medicago truncatula</name>
    <name type="common">Barrel medic</name>
    <name type="synonym">Medicago tribuloides</name>
    <dbReference type="NCBI Taxonomy" id="3880"/>
    <lineage>
        <taxon>Eukaryota</taxon>
        <taxon>Viridiplantae</taxon>
        <taxon>Streptophyta</taxon>
        <taxon>Embryophyta</taxon>
        <taxon>Tracheophyta</taxon>
        <taxon>Spermatophyta</taxon>
        <taxon>Magnoliopsida</taxon>
        <taxon>eudicotyledons</taxon>
        <taxon>Gunneridae</taxon>
        <taxon>Pentapetalae</taxon>
        <taxon>rosids</taxon>
        <taxon>fabids</taxon>
        <taxon>Fabales</taxon>
        <taxon>Fabaceae</taxon>
        <taxon>Papilionoideae</taxon>
        <taxon>50 kb inversion clade</taxon>
        <taxon>NPAAA clade</taxon>
        <taxon>Hologalegina</taxon>
        <taxon>IRL clade</taxon>
        <taxon>Trifolieae</taxon>
        <taxon>Medicago</taxon>
    </lineage>
</organism>
<dbReference type="AlphaFoldDB" id="A0A396J5Z9"/>
<sequence length="124" mass="14522">MLVVRRRLAVPPLFFRRRCASRRRFLRGFLCLFSSSNRSSLRFLISFPSTLSPPFYCKVCSGFGGLRFQSTGSFSEVSFQIRRLLHAEEWVLSSILYCCLLAEIDGCRLDLLLWFHNPERVRFC</sequence>
<comment type="caution">
    <text evidence="1">The sequence shown here is derived from an EMBL/GenBank/DDBJ whole genome shotgun (WGS) entry which is preliminary data.</text>
</comment>
<gene>
    <name evidence="1" type="ORF">MtrunA17_Chr2g0283651</name>
</gene>
<reference evidence="1" key="1">
    <citation type="journal article" date="2018" name="Nat. Plants">
        <title>Whole-genome landscape of Medicago truncatula symbiotic genes.</title>
        <authorList>
            <person name="Pecrix Y."/>
            <person name="Gamas P."/>
            <person name="Carrere S."/>
        </authorList>
    </citation>
    <scope>NUCLEOTIDE SEQUENCE</scope>
    <source>
        <tissue evidence="1">Leaves</tissue>
    </source>
</reference>
<dbReference type="EMBL" id="PSQE01000002">
    <property type="protein sequence ID" value="RHN72068.1"/>
    <property type="molecule type" value="Genomic_DNA"/>
</dbReference>
<accession>A0A396J5Z9</accession>
<dbReference type="Proteomes" id="UP000265566">
    <property type="component" value="Chromosome 2"/>
</dbReference>
<name>A0A396J5Z9_MEDTR</name>
<evidence type="ECO:0000313" key="1">
    <source>
        <dbReference type="EMBL" id="RHN72068.1"/>
    </source>
</evidence>
<protein>
    <submittedName>
        <fullName evidence="1">Uncharacterized protein</fullName>
    </submittedName>
</protein>
<dbReference type="Gramene" id="rna7739">
    <property type="protein sequence ID" value="RHN72068.1"/>
    <property type="gene ID" value="gene7739"/>
</dbReference>
<proteinExistence type="predicted"/>